<protein>
    <submittedName>
        <fullName evidence="1">Uncharacterized protein</fullName>
    </submittedName>
</protein>
<dbReference type="Proteomes" id="UP000057820">
    <property type="component" value="Chromosome 1"/>
</dbReference>
<dbReference type="EMBL" id="LN868938">
    <property type="protein sequence ID" value="CRY76176.1"/>
    <property type="molecule type" value="Genomic_DNA"/>
</dbReference>
<organism evidence="1 2">
    <name type="scientific">Nocardia farcinica</name>
    <dbReference type="NCBI Taxonomy" id="37329"/>
    <lineage>
        <taxon>Bacteria</taxon>
        <taxon>Bacillati</taxon>
        <taxon>Actinomycetota</taxon>
        <taxon>Actinomycetes</taxon>
        <taxon>Mycobacteriales</taxon>
        <taxon>Nocardiaceae</taxon>
        <taxon>Nocardia</taxon>
    </lineage>
</organism>
<sequence>MRAPAAVARTPRADAAVDRLVWSLVITGEYDVVGWSAGAGSASSGSGTGLTMDAGYGAAAVWVADVVQGRLAGHEFVQGRAAGSICSCRGWSGRRRCGLIRTTGATIAPGELCAHGDR</sequence>
<gene>
    <name evidence="1" type="ORF">ERS450000_01718</name>
</gene>
<accession>A0A0H5P167</accession>
<evidence type="ECO:0000313" key="2">
    <source>
        <dbReference type="Proteomes" id="UP000057820"/>
    </source>
</evidence>
<dbReference type="KEGG" id="nfr:ERS450000_01718"/>
<reference evidence="2" key="1">
    <citation type="submission" date="2015-03" db="EMBL/GenBank/DDBJ databases">
        <authorList>
            <consortium name="Pathogen Informatics"/>
        </authorList>
    </citation>
    <scope>NUCLEOTIDE SEQUENCE [LARGE SCALE GENOMIC DNA]</scope>
    <source>
        <strain evidence="2">NCTC11134</strain>
    </source>
</reference>
<dbReference type="AlphaFoldDB" id="A0A0H5P167"/>
<name>A0A0H5P167_NOCFR</name>
<dbReference type="RefSeq" id="WP_060591793.1">
    <property type="nucleotide sequence ID" value="NZ_CP031418.1"/>
</dbReference>
<proteinExistence type="predicted"/>
<evidence type="ECO:0000313" key="1">
    <source>
        <dbReference type="EMBL" id="CRY76176.1"/>
    </source>
</evidence>